<keyword evidence="1" id="KW-0547">Nucleotide-binding</keyword>
<keyword evidence="2" id="KW-0067">ATP-binding</keyword>
<protein>
    <submittedName>
        <fullName evidence="5">NACHT domain-containing protein</fullName>
    </submittedName>
</protein>
<evidence type="ECO:0000313" key="6">
    <source>
        <dbReference type="Proteomes" id="UP000629371"/>
    </source>
</evidence>
<keyword evidence="6" id="KW-1185">Reference proteome</keyword>
<dbReference type="Proteomes" id="UP000629371">
    <property type="component" value="Unassembled WGS sequence"/>
</dbReference>
<feature type="compositionally biased region" description="Low complexity" evidence="3">
    <location>
        <begin position="256"/>
        <end position="269"/>
    </location>
</feature>
<dbReference type="PROSITE" id="PS50837">
    <property type="entry name" value="NACHT"/>
    <property type="match status" value="1"/>
</dbReference>
<dbReference type="Pfam" id="PF22733">
    <property type="entry name" value="NNH1"/>
    <property type="match status" value="1"/>
</dbReference>
<dbReference type="SUPFAM" id="SSF52540">
    <property type="entry name" value="P-loop containing nucleoside triphosphate hydrolases"/>
    <property type="match status" value="1"/>
</dbReference>
<evidence type="ECO:0000259" key="4">
    <source>
        <dbReference type="PROSITE" id="PS50837"/>
    </source>
</evidence>
<feature type="region of interest" description="Disordered" evidence="3">
    <location>
        <begin position="1065"/>
        <end position="1085"/>
    </location>
</feature>
<dbReference type="RefSeq" id="WP_201810406.1">
    <property type="nucleotide sequence ID" value="NZ_JAERRI010000025.1"/>
</dbReference>
<dbReference type="Gene3D" id="3.40.50.300">
    <property type="entry name" value="P-loop containing nucleotide triphosphate hydrolases"/>
    <property type="match status" value="1"/>
</dbReference>
<feature type="domain" description="NACHT" evidence="4">
    <location>
        <begin position="279"/>
        <end position="616"/>
    </location>
</feature>
<gene>
    <name evidence="5" type="ORF">JK360_33150</name>
</gene>
<name>A0ABS1N2H8_9ACTN</name>
<dbReference type="InterPro" id="IPR007111">
    <property type="entry name" value="NACHT_NTPase"/>
</dbReference>
<dbReference type="EMBL" id="JAERRI010000025">
    <property type="protein sequence ID" value="MBL1094106.1"/>
    <property type="molecule type" value="Genomic_DNA"/>
</dbReference>
<dbReference type="PANTHER" id="PTHR46844:SF1">
    <property type="entry name" value="SLR5058 PROTEIN"/>
    <property type="match status" value="1"/>
</dbReference>
<dbReference type="InterPro" id="IPR027417">
    <property type="entry name" value="P-loop_NTPase"/>
</dbReference>
<dbReference type="Gene3D" id="3.80.10.10">
    <property type="entry name" value="Ribonuclease Inhibitor"/>
    <property type="match status" value="1"/>
</dbReference>
<feature type="region of interest" description="Disordered" evidence="3">
    <location>
        <begin position="242"/>
        <end position="269"/>
    </location>
</feature>
<dbReference type="InterPro" id="IPR032675">
    <property type="entry name" value="LRR_dom_sf"/>
</dbReference>
<dbReference type="InterPro" id="IPR054547">
    <property type="entry name" value="NNH1"/>
</dbReference>
<dbReference type="PANTHER" id="PTHR46844">
    <property type="entry name" value="SLR5058 PROTEIN"/>
    <property type="match status" value="1"/>
</dbReference>
<evidence type="ECO:0000256" key="2">
    <source>
        <dbReference type="ARBA" id="ARBA00022840"/>
    </source>
</evidence>
<dbReference type="SUPFAM" id="SSF52047">
    <property type="entry name" value="RNI-like"/>
    <property type="match status" value="1"/>
</dbReference>
<organism evidence="5 6">
    <name type="scientific">Streptomyces siderophoricus</name>
    <dbReference type="NCBI Taxonomy" id="2802281"/>
    <lineage>
        <taxon>Bacteria</taxon>
        <taxon>Bacillati</taxon>
        <taxon>Actinomycetota</taxon>
        <taxon>Actinomycetes</taxon>
        <taxon>Kitasatosporales</taxon>
        <taxon>Streptomycetaceae</taxon>
        <taxon>Streptomyces</taxon>
    </lineage>
</organism>
<accession>A0ABS1N2H8</accession>
<proteinExistence type="predicted"/>
<reference evidence="5 6" key="1">
    <citation type="submission" date="2021-01" db="EMBL/GenBank/DDBJ databases">
        <title>WGS of actinomycetes isolated from Thailand.</title>
        <authorList>
            <person name="Thawai C."/>
        </authorList>
    </citation>
    <scope>NUCLEOTIDE SEQUENCE [LARGE SCALE GENOMIC DNA]</scope>
    <source>
        <strain evidence="5 6">CH9-7</strain>
    </source>
</reference>
<evidence type="ECO:0000256" key="3">
    <source>
        <dbReference type="SAM" id="MobiDB-lite"/>
    </source>
</evidence>
<evidence type="ECO:0000313" key="5">
    <source>
        <dbReference type="EMBL" id="MBL1094106.1"/>
    </source>
</evidence>
<evidence type="ECO:0000256" key="1">
    <source>
        <dbReference type="ARBA" id="ARBA00022741"/>
    </source>
</evidence>
<dbReference type="Pfam" id="PF05729">
    <property type="entry name" value="NACHT"/>
    <property type="match status" value="1"/>
</dbReference>
<comment type="caution">
    <text evidence="5">The sequence shown here is derived from an EMBL/GenBank/DDBJ whole genome shotgun (WGS) entry which is preliminary data.</text>
</comment>
<sequence>MDPSAVGIRLASGAVAPLVRKLFVKEGPGAGLVPAPVRISALVSFTGEQRTLTRKDLHKLAAELVQRALRSCGPGERPVREDEERAVADALAGTLHALGDLDMDDVQAVRLGASALAGRLLAAAPSAARGLSRDAELLHRALLDTACLHIVHFFSRRSAFVARTLVQQSRSLDGLITTMDAFLARHPSPRAADLAFERSYLTYVARNHSRLTIYGIDLTHSPDRWPLDAAYLSLAATPAAGRGPEATAPWEEDGAHPAGAHPAGAPAPLPADQALAGRDRVLLRGVAGSGKSTLVQWLAVSCTKAPGETPLPHLYGRIPFVLPLRTLTRDGAPLPTPDRFLAAVGCPLSGARPDGWTDRVLASGRGLLLVDGLDEIPDRERDRARRWLRDLLDAFPDNLWLVTTRPSAVRDDWLASDGFEELTLAPLRRAEVTAFIGRWHDAARRGAEGPARLDAYEQSLLAAVHTKQDLARLATNPLMCGLICALHRDRRGYLPTGRKELYDAALVMLLSRRDRERDMAAPTGIELNDEPQIQLLQRLAYWLIRNGRTELDRDRAERIVAEALPAVPAAARQGDAAAVLRHLLLRSGLLREPVAGSVQFVHRTFQDYLGAKAAVEDGDIGLLVAHAGDAQWEDVIRMAVAHARPRERAELLRELLGRGDTADDAATRLRIHLLALACLEHATELDPAVREEVNARARAVLPPRSREESRLLASVGPLVVELLPGPEGLEDDEAQEVVATAALVGSDAAFEVIKRFRSHAAARVRVQIAASWRAFDIERYARDVLRHLDEEVMITAESTEELRMLRALGGRQRIVVSGSFTTRELLDELVHEPLTSLTLQENPEITDLGFLREFPNLEWLSLWGCPAVESLAPLADLGIRTLNLSGPPDQEVAAPPGLDALTGLTTLNLYTRLPEGGTAALPTGASLTFLGLGQPLGTELAGLASWPGLRYLYLPRLTAAFGEDQWAELAALPELRWLSMGLASDEVWSLDLPPGVRLPRVTTLDLVNPARVSAARLSVLLETLLPAFPHLRELHLYGAIDAPIALPSLTGLSDLQEVGLFDLRPDPAPDLPPGVELTLHPRPRA</sequence>